<name>A0A9W8IHH8_9FUNG</name>
<keyword evidence="4" id="KW-0472">Membrane</keyword>
<accession>A0A9W8IHH8</accession>
<dbReference type="Proteomes" id="UP001140074">
    <property type="component" value="Unassembled WGS sequence"/>
</dbReference>
<dbReference type="GO" id="GO:0006799">
    <property type="term" value="P:polyphosphate biosynthetic process"/>
    <property type="evidence" value="ECO:0007669"/>
    <property type="project" value="UniProtKB-ARBA"/>
</dbReference>
<proteinExistence type="predicted"/>
<evidence type="ECO:0000313" key="7">
    <source>
        <dbReference type="EMBL" id="KAJ2861684.1"/>
    </source>
</evidence>
<dbReference type="PANTHER" id="PTHR46140">
    <property type="entry name" value="VACUOLAR TRANSPORTER CHAPERONE 1-RELATED"/>
    <property type="match status" value="1"/>
</dbReference>
<dbReference type="GO" id="GO:0012505">
    <property type="term" value="C:endomembrane system"/>
    <property type="evidence" value="ECO:0007669"/>
    <property type="project" value="UniProtKB-SubCell"/>
</dbReference>
<comment type="subcellular location">
    <subcellularLocation>
        <location evidence="1">Endomembrane system</location>
        <topology evidence="1">Multi-pass membrane protein</topology>
    </subcellularLocation>
</comment>
<keyword evidence="3" id="KW-1133">Transmembrane helix</keyword>
<evidence type="ECO:0000256" key="1">
    <source>
        <dbReference type="ARBA" id="ARBA00004127"/>
    </source>
</evidence>
<evidence type="ECO:0000256" key="3">
    <source>
        <dbReference type="ARBA" id="ARBA00022989"/>
    </source>
</evidence>
<dbReference type="PANTHER" id="PTHR46140:SF1">
    <property type="entry name" value="VACUOLAR TRANSPORTER CHAPERONE COMPLEX SUBUNIT 4-RELATED"/>
    <property type="match status" value="1"/>
</dbReference>
<evidence type="ECO:0000256" key="4">
    <source>
        <dbReference type="ARBA" id="ARBA00023136"/>
    </source>
</evidence>
<dbReference type="InterPro" id="IPR042267">
    <property type="entry name" value="VTC_sf"/>
</dbReference>
<organism evidence="7 8">
    <name type="scientific">Coemansia aciculifera</name>
    <dbReference type="NCBI Taxonomy" id="417176"/>
    <lineage>
        <taxon>Eukaryota</taxon>
        <taxon>Fungi</taxon>
        <taxon>Fungi incertae sedis</taxon>
        <taxon>Zoopagomycota</taxon>
        <taxon>Kickxellomycotina</taxon>
        <taxon>Kickxellomycetes</taxon>
        <taxon>Kickxellales</taxon>
        <taxon>Kickxellaceae</taxon>
        <taxon>Coemansia</taxon>
    </lineage>
</organism>
<evidence type="ECO:0000313" key="8">
    <source>
        <dbReference type="Proteomes" id="UP001140074"/>
    </source>
</evidence>
<dbReference type="Pfam" id="PF09359">
    <property type="entry name" value="VTC"/>
    <property type="match status" value="1"/>
</dbReference>
<keyword evidence="2" id="KW-0812">Transmembrane</keyword>
<keyword evidence="8" id="KW-1185">Reference proteome</keyword>
<dbReference type="InterPro" id="IPR051572">
    <property type="entry name" value="VTC_Complex_Subunit"/>
</dbReference>
<evidence type="ECO:0000256" key="2">
    <source>
        <dbReference type="ARBA" id="ARBA00022692"/>
    </source>
</evidence>
<dbReference type="Gene3D" id="3.20.100.30">
    <property type="entry name" value="VTC, catalytic tunnel domain"/>
    <property type="match status" value="1"/>
</dbReference>
<reference evidence="7" key="1">
    <citation type="submission" date="2022-07" db="EMBL/GenBank/DDBJ databases">
        <title>Phylogenomic reconstructions and comparative analyses of Kickxellomycotina fungi.</title>
        <authorList>
            <person name="Reynolds N.K."/>
            <person name="Stajich J.E."/>
            <person name="Barry K."/>
            <person name="Grigoriev I.V."/>
            <person name="Crous P."/>
            <person name="Smith M.E."/>
        </authorList>
    </citation>
    <scope>NUCLEOTIDE SEQUENCE</scope>
    <source>
        <strain evidence="7">RSA 476</strain>
    </source>
</reference>
<feature type="non-terminal residue" evidence="7">
    <location>
        <position position="486"/>
    </location>
</feature>
<feature type="compositionally biased region" description="Low complexity" evidence="5">
    <location>
        <begin position="206"/>
        <end position="215"/>
    </location>
</feature>
<sequence length="486" mass="54121">MKSSELGHSIRACEHYIRALASSFDYDERLVGLGQTEEAIGAAMSQVLALARFRRSNFTALWRQLARLRSHCHLHFDELIDKVYASALFSESSLETHHLFRISQLYNDIQAGHAASNGSASSGSALTPAPAAFPTLVLWRGWVEHTSVEKLHSKLCNMLSVSCAALTSDVGGVVHGTSGCMSNLRLDSYGTLNDMAPPSPPQTHKSSSASSSSAAVHPRGRPTYTMYLDNVATFSNYQTGLSTDASRRDSLSICWQKPAIGDDDKAVVHVCHDEYSGPWFAAQHNTTSLSLDSDHVLPFLHSELNLNKLTHSPRIQRECQSEIQDDEAMFRMLKREQLRSAQKIQKRIIMEALAPVLMAAEDRVEYVHEENRTLRVVLRRNVRLLYKDCASDIDFCGANGHVCGWVEQLFGDEHADSTMPTETLGFDLLEVHFGQASGFQPPDWLAELFFDSALVRPILDFDLYLHGIATLCPVSVNDFPYWMVDC</sequence>
<dbReference type="AlphaFoldDB" id="A0A9W8IHH8"/>
<dbReference type="EMBL" id="JANBUY010000208">
    <property type="protein sequence ID" value="KAJ2861684.1"/>
    <property type="molecule type" value="Genomic_DNA"/>
</dbReference>
<evidence type="ECO:0000259" key="6">
    <source>
        <dbReference type="Pfam" id="PF09359"/>
    </source>
</evidence>
<comment type="caution">
    <text evidence="7">The sequence shown here is derived from an EMBL/GenBank/DDBJ whole genome shotgun (WGS) entry which is preliminary data.</text>
</comment>
<gene>
    <name evidence="7" type="primary">VTC4</name>
    <name evidence="7" type="ORF">GGH94_004737</name>
</gene>
<protein>
    <submittedName>
        <fullName evidence="7">Vacuolar transporter chaperone</fullName>
    </submittedName>
</protein>
<feature type="domain" description="VTC" evidence="6">
    <location>
        <begin position="186"/>
        <end position="471"/>
    </location>
</feature>
<evidence type="ECO:0000256" key="5">
    <source>
        <dbReference type="SAM" id="MobiDB-lite"/>
    </source>
</evidence>
<feature type="region of interest" description="Disordered" evidence="5">
    <location>
        <begin position="191"/>
        <end position="218"/>
    </location>
</feature>
<dbReference type="InterPro" id="IPR018966">
    <property type="entry name" value="VTC_domain"/>
</dbReference>